<feature type="transmembrane region" description="Helical" evidence="7">
    <location>
        <begin position="230"/>
        <end position="250"/>
    </location>
</feature>
<evidence type="ECO:0000256" key="2">
    <source>
        <dbReference type="ARBA" id="ARBA00006148"/>
    </source>
</evidence>
<evidence type="ECO:0000313" key="8">
    <source>
        <dbReference type="EMBL" id="GAA5102095.1"/>
    </source>
</evidence>
<feature type="transmembrane region" description="Helical" evidence="7">
    <location>
        <begin position="6"/>
        <end position="23"/>
    </location>
</feature>
<comment type="subcellular location">
    <subcellularLocation>
        <location evidence="1">Membrane</location>
        <topology evidence="1">Multi-pass membrane protein</topology>
    </subcellularLocation>
</comment>
<feature type="transmembrane region" description="Helical" evidence="7">
    <location>
        <begin position="301"/>
        <end position="322"/>
    </location>
</feature>
<evidence type="ECO:0000256" key="1">
    <source>
        <dbReference type="ARBA" id="ARBA00004141"/>
    </source>
</evidence>
<evidence type="ECO:0000256" key="7">
    <source>
        <dbReference type="SAM" id="Phobius"/>
    </source>
</evidence>
<keyword evidence="4 7" id="KW-0812">Transmembrane</keyword>
<dbReference type="Gene3D" id="1.10.3860.10">
    <property type="entry name" value="Sodium:dicarboxylate symporter"/>
    <property type="match status" value="1"/>
</dbReference>
<feature type="transmembrane region" description="Helical" evidence="7">
    <location>
        <begin position="113"/>
        <end position="136"/>
    </location>
</feature>
<feature type="transmembrane region" description="Helical" evidence="7">
    <location>
        <begin position="376"/>
        <end position="394"/>
    </location>
</feature>
<name>A0ABP9MUC3_9GAMM</name>
<proteinExistence type="inferred from homology"/>
<sequence>MSTTLPTILNLAIFVAILSVLYWMQKKYYSFAKRVFTALGLGILFGLVLHFLYNTATPESATILKHTIAYTDIVGTGYVKLLKMIIMPLIMVSLISAIIKLKGADSIGKISALSIGTLVGTTVIAALIGIVVAHLFGLSAEGMTAGAAEIARGEALLETNHHMGEFSLPNMIIAFIPENPFQDIAGLRSTSTIAVVIFSIFIGISAMGIAKKKPELFASFEHFMQVAQAIVMRLVTIVLRLTPYGVAALMAKMVAVSEFAEIAKLITFVAASYVALISMFIVHLLIITATGLSPIQFVKKIIPLLIFAFTSRSSAASIPFNIRTQTQGLGISDGVANFAASFGATIGQNGCGGIYPAMLAFMIAPTMGVDPWSLSFILPLLIIIAISSFGVAGVGGGATFAALIVLSAMDYPVALAGLLIAIEPLIDMGRTALNVSGSVTAGTVTARIMGELDATVFNSQEQIQLDSDSSTNELN</sequence>
<evidence type="ECO:0000256" key="3">
    <source>
        <dbReference type="ARBA" id="ARBA00022448"/>
    </source>
</evidence>
<dbReference type="InterPro" id="IPR036458">
    <property type="entry name" value="Na:dicarbo_symporter_sf"/>
</dbReference>
<evidence type="ECO:0000256" key="4">
    <source>
        <dbReference type="ARBA" id="ARBA00022692"/>
    </source>
</evidence>
<dbReference type="Pfam" id="PF00375">
    <property type="entry name" value="SDF"/>
    <property type="match status" value="1"/>
</dbReference>
<dbReference type="RefSeq" id="WP_077926348.1">
    <property type="nucleotide sequence ID" value="NZ_BAABKE010000006.1"/>
</dbReference>
<dbReference type="PRINTS" id="PR00173">
    <property type="entry name" value="EDTRNSPORT"/>
</dbReference>
<dbReference type="Proteomes" id="UP001500631">
    <property type="component" value="Unassembled WGS sequence"/>
</dbReference>
<dbReference type="SUPFAM" id="SSF118215">
    <property type="entry name" value="Proton glutamate symport protein"/>
    <property type="match status" value="1"/>
</dbReference>
<dbReference type="PANTHER" id="PTHR42865:SF5">
    <property type="entry name" value="L-CYSTINE TRANSPORTER TCYP"/>
    <property type="match status" value="1"/>
</dbReference>
<dbReference type="EMBL" id="BAABKE010000006">
    <property type="protein sequence ID" value="GAA5102095.1"/>
    <property type="molecule type" value="Genomic_DNA"/>
</dbReference>
<keyword evidence="3" id="KW-0813">Transport</keyword>
<keyword evidence="9" id="KW-1185">Reference proteome</keyword>
<feature type="transmembrane region" description="Helical" evidence="7">
    <location>
        <begin position="35"/>
        <end position="53"/>
    </location>
</feature>
<accession>A0ABP9MUC3</accession>
<keyword evidence="6 7" id="KW-0472">Membrane</keyword>
<comment type="caution">
    <text evidence="8">The sequence shown here is derived from an EMBL/GenBank/DDBJ whole genome shotgun (WGS) entry which is preliminary data.</text>
</comment>
<gene>
    <name evidence="8" type="ORF">GCM10023338_18970</name>
</gene>
<comment type="similarity">
    <text evidence="2">Belongs to the dicarboxylate/amino acid:cation symporter (DAACS) (TC 2.A.23) family.</text>
</comment>
<evidence type="ECO:0000313" key="9">
    <source>
        <dbReference type="Proteomes" id="UP001500631"/>
    </source>
</evidence>
<feature type="transmembrane region" description="Helical" evidence="7">
    <location>
        <begin position="342"/>
        <end position="364"/>
    </location>
</feature>
<reference evidence="9" key="1">
    <citation type="journal article" date="2019" name="Int. J. Syst. Evol. Microbiol.">
        <title>The Global Catalogue of Microorganisms (GCM) 10K type strain sequencing project: providing services to taxonomists for standard genome sequencing and annotation.</title>
        <authorList>
            <consortium name="The Broad Institute Genomics Platform"/>
            <consortium name="The Broad Institute Genome Sequencing Center for Infectious Disease"/>
            <person name="Wu L."/>
            <person name="Ma J."/>
        </authorList>
    </citation>
    <scope>NUCLEOTIDE SEQUENCE [LARGE SCALE GENOMIC DNA]</scope>
    <source>
        <strain evidence="9">JCM 18424</strain>
    </source>
</reference>
<evidence type="ECO:0000256" key="6">
    <source>
        <dbReference type="ARBA" id="ARBA00023136"/>
    </source>
</evidence>
<protein>
    <submittedName>
        <fullName evidence="8">L-cystine transporter</fullName>
    </submittedName>
</protein>
<evidence type="ECO:0000256" key="5">
    <source>
        <dbReference type="ARBA" id="ARBA00022989"/>
    </source>
</evidence>
<organism evidence="8 9">
    <name type="scientific">Wohlfahrtiimonas larvae</name>
    <dbReference type="NCBI Taxonomy" id="1157986"/>
    <lineage>
        <taxon>Bacteria</taxon>
        <taxon>Pseudomonadati</taxon>
        <taxon>Pseudomonadota</taxon>
        <taxon>Gammaproteobacteria</taxon>
        <taxon>Cardiobacteriales</taxon>
        <taxon>Ignatzschineriaceae</taxon>
        <taxon>Wohlfahrtiimonas</taxon>
    </lineage>
</organism>
<feature type="transmembrane region" description="Helical" evidence="7">
    <location>
        <begin position="81"/>
        <end position="101"/>
    </location>
</feature>
<feature type="transmembrane region" description="Helical" evidence="7">
    <location>
        <begin position="191"/>
        <end position="210"/>
    </location>
</feature>
<feature type="transmembrane region" description="Helical" evidence="7">
    <location>
        <begin position="400"/>
        <end position="422"/>
    </location>
</feature>
<dbReference type="PANTHER" id="PTHR42865">
    <property type="entry name" value="PROTON/GLUTAMATE-ASPARTATE SYMPORTER"/>
    <property type="match status" value="1"/>
</dbReference>
<dbReference type="InterPro" id="IPR001991">
    <property type="entry name" value="Na-dicarboxylate_symporter"/>
</dbReference>
<feature type="transmembrane region" description="Helical" evidence="7">
    <location>
        <begin position="262"/>
        <end position="289"/>
    </location>
</feature>
<keyword evidence="5 7" id="KW-1133">Transmembrane helix</keyword>